<sequence length="3269" mass="362161">MALEATPLGPETGFNWVYLVELLVCGVLAIFFLFYFNRLFATVLSYIIRAWTWHKYRAYVDISALQISLLGGRIFFKSIRYHAHNITLLVHDGHITWRYWLTAVQEAAIFEDEGDGAKEGKARSTPRSRAASKGKSDSGSTSEHGEKIRSRDRSIDKAENAGGKKKELPCRISVKVSGVEAFIYNRSPAYDMIIDAAMQHANQPRPPSGQDGRTSEDPRTSSSSSQDDKDKPKHPGRFGVRPEKSRTQETTASAGQGIDSPPIPAWLRLFPVKIECKRAAAAVGNPHTTSIITAKVDKATGTIDAGKAGPLDFYKLLFSFEIEKVKAAMRPNRDFKQKPLEAAPCILGKTDEEDAEQTDGGSKRVRTFHQRWRSFVDLFRSRRTTNGSIRAPSMQSDRIEKAPRPAPEELPGESQWHGLSRYLDDNEADDSNEWDNVEYAKVSDLVESERLGFRFYFDMPGQVQSGMTDNTAPGFEDDDINGAPPPEYGMDFYVHGATVAYGPWADRQRIVTQNVFFAPQYADAIPASPLTPGQTRLWTVFKIYVSIEQDVVLRVPTRESSKDEDWRGRSGGSQNSKSQGNDVGKHGKRRRHHKRQRKVKKGGPGVDARPYGWLDVIVKKDSVVNYKQDMYARPSGYKNYLDLDVKSVEMATSVNHGLLWRSGPITLDADLSYPLGWNTLRKWPFNIVINDLELFILRDHFFLIIDIVNDWASGPPPDYYTFVPYFYDLNLDFRRWCMYLNVNDANIINDPEDFDKNDYLTLEGRSMLGKLGIPMEFYRPKRNEITFEVLSLDMGMRVLSPPRSTMSTLVKDKQVAVLPKLTLKGSFDQNGDTRPGLTDILRFDIWSNGLNLKAYGQVIRQLISLKENYFGDYIHFKTLEEFQHAADDLEVANAKTASLPHPKTPNEMDVILCIIIEETTVLVPTNLYSATEYLRLDLPLANLDLRIVSYYLDMALNLSPLSILRASAGVDEEDSPTETASSTQIYISHTDLYGHRCFGSPPDEPAYLSQWDISVGRLTGECSSTFIHDLVLAGRAFAFAFQDGENALPISSPNIIRDITFVQVRTEIIRLWMHVGKDALLFSADPISIDTNDWARGHFSQRINVLAPLVAIACVDRRSASRHRTPERRQHRVRTYAFLQTGAAVDVIIRAPYFDQERKAQQAHVRKCDLRTHRTPFLQHGRSDLPAGYSDELSVEPAFIPVPKPPPPLSRSGQPQSRPRSIKSVASFASKQSVRTIKSTSSLSASLKGSAHPKSQPMFKPTRQNASLENPPTDGATSDASSRTFEERGVPLGVQERAKFGLAPSSVAFASSFTEPYFPLDSVEPDETNVPSYPASTGSRNDFDDGVSISEIIGDPNMDIESQHTSVFIRLQPGIRAYVEPHVGPMVADLLGRVAPKTPEDMLDSFQMDVMGTLASRQKAKHGSAAVLEINAVLPAAHLRVHNPAEQESPADQLDITIDGLQQLVRVREHPSDLGCKTALALHSVVDGVVATLSERQSANDLIPAVQARVEDVLAWVVLASNQSIHGTVRDTELLVSGPQAKYMAQLALRIFSMVEDMQSRFAQPIERQRKELLLLIWKLTNESEGVGDPPFLTRMTYILRAFPDHFRNQESWKVLARFRHMLHSLPEKTKQELVARYKDDNIECPADASAKVVESWGQWRNWDIPNVSNTLAFRMLYSQAEARPLEEPDPQPLTLTVRAEVLRIALEQGSQVNEVLVKETSLGVDKVPPIQPTGLMLVEDNKRTKTMLQLHTSSIDVSCNWSAVAIAEAVLPLVDDFKSLAARPKQSLPQKSMSYKIGDELERHDFHIVVSADNSSLSLQTINIRHKAQLEGLKMSLIGTTQGSERYGQCASALLNVSRAITEIHGPTNCILQTLLKSPSLYIDHLQPASPGVAPPVVTIAAAYDELKIVVAEQLVGILHVADAVVADEVAKIMQLVKIAPPGNPHVPKQPNDIAAEQGVQLNVAVLAGTLQVEISLLQSLSYRLDGKAASIRVAPRLTGDKTVSIDFDMGRQSHGILNLSNGQHHRQGMLEMPPINGHVGLGITAQENSISVATTIERIEIDAAAIQGIVSVISKPELEHVFKEAQNTIEDIQHHVEELQFAPVVDSSRPATSQRKTLFDVRLALLGVRVSASTPQVKSKSTAEVEFGIGPVHATASNRHAVSIIPEVRAHIQDIGARLWIRDRGKNLPRGDAAFSIRLHFNSSNEKSGKVARELSIESKSLEINAYPETAATAIDVINHLQDRLRDLDLSKEVEYLRRLRDSRKYKVMRKIKAKRAIPDAGGAASFSAEDLLSVKTSVALTNIRASWLVDSRFAALAERQPDDAVFTISSIEFTTRGGNEARLSINEIMLQLAQKRHSLNQRSLNSALIPKVEFSVRYWSQNKQGSLAFKATGTPLDLRLESRFIIPVKALQKSIEFAIDHFKTGTATWESIPTASGAPRRDIIDTKRIASLLVEAEFAGAQVYLQGSGQSPETLGSLAAPSQEQQSPHGRYGQFAAEGELMHTALKTPGIALKLEYNCLGGQPRVNGEMQIEASTNNLLPNVVPLVLEISNSVKEVMQNSEQAEDQKPKPSPKPQKEEQTKPAQKYFEEDSIVAANPISIFGKTKVDLGLRVCRQEFGLSCQPIARVDAKAVLDDFYFTMNTIESEDFGHFFAMSAVLSKLSAQVKHMYSREPTFSFDMDSVVLSLMNSKHLSGVNGISAIVKINPTKLSINARQLQDLLLFREIWLPPEIRNAAPPAPSAPTSRPDDYIVQKYQLAAAAAAFPWNATVSVAKLSVDLDLGQSIGKSSFAITNLWASQQKTSDWEQNLCIGLEEVALNSTGRMSGFIQLAGLGVRTSIKWPHDTKQEGQTPQIQASIGFGKLRAKASFDYQAFAFGDIEDFDFLMYNVREKRSHSRDTDRLVAVLDCGKAYVFCTSTSPAQALGLYQAFERLIHEKQTAFAQSLKDIEKHLRRDSTKVATRFGPTVPDTPARAHPEKMSPITLHTDVVLTLGAISFGVYPSTFLDTQIVKLEANNIQGRFAVGLEQGKIHSGLGITMGQLQVALASVKRLTAVPKALEISVDEVISNATQAKGGTIVRVPKVIASMQTWQAPDSNTVDYVFKSLFDGKIDVGWNLSRINFIKGMWVAHTRSFASRLGKALPESAVKITAEGPGAESEPSSSPPDPATPRDGGKEKQQQQQQQEKITAEVNLPQSRYEYRALETPVIETPQLRDMGEATPPLEWVGLHRDRLPNVTHQIIIVSLLEVAKEVEDAYTRILGSSGGGA</sequence>
<feature type="compositionally biased region" description="Low complexity" evidence="1">
    <location>
        <begin position="572"/>
        <end position="581"/>
    </location>
</feature>
<keyword evidence="2" id="KW-0812">Transmembrane</keyword>
<dbReference type="InterPro" id="IPR048636">
    <property type="entry name" value="Csf1_N"/>
</dbReference>
<feature type="region of interest" description="Disordered" evidence="1">
    <location>
        <begin position="386"/>
        <end position="416"/>
    </location>
</feature>
<evidence type="ECO:0000313" key="6">
    <source>
        <dbReference type="Proteomes" id="UP001138500"/>
    </source>
</evidence>
<feature type="region of interest" description="Disordered" evidence="1">
    <location>
        <begin position="201"/>
        <end position="260"/>
    </location>
</feature>
<proteinExistence type="predicted"/>
<reference evidence="5 6" key="2">
    <citation type="journal article" date="2021" name="Curr. Genet.">
        <title>Genetic response to nitrogen starvation in the aggressive Eucalyptus foliar pathogen Teratosphaeria destructans.</title>
        <authorList>
            <person name="Havenga M."/>
            <person name="Wingfield B.D."/>
            <person name="Wingfield M.J."/>
            <person name="Dreyer L.L."/>
            <person name="Roets F."/>
            <person name="Aylward J."/>
        </authorList>
    </citation>
    <scope>NUCLEOTIDE SEQUENCE [LARGE SCALE GENOMIC DNA]</scope>
    <source>
        <strain evidence="5">CMW44962</strain>
    </source>
</reference>
<feature type="compositionally biased region" description="Polar residues" evidence="1">
    <location>
        <begin position="1227"/>
        <end position="1237"/>
    </location>
</feature>
<feature type="domain" description="Csf1 N-terminal" evidence="3">
    <location>
        <begin position="607"/>
        <end position="897"/>
    </location>
</feature>
<feature type="compositionally biased region" description="Basic and acidic residues" evidence="1">
    <location>
        <begin position="143"/>
        <end position="166"/>
    </location>
</feature>
<dbReference type="Proteomes" id="UP001138500">
    <property type="component" value="Unassembled WGS sequence"/>
</dbReference>
<feature type="region of interest" description="Disordered" evidence="1">
    <location>
        <begin position="3152"/>
        <end position="3193"/>
    </location>
</feature>
<feature type="region of interest" description="Disordered" evidence="1">
    <location>
        <begin position="1197"/>
        <end position="1285"/>
    </location>
</feature>
<gene>
    <name evidence="5" type="ORF">Tdes44962_MAKER03753</name>
</gene>
<name>A0A9W7SP00_9PEZI</name>
<evidence type="ECO:0000256" key="1">
    <source>
        <dbReference type="SAM" id="MobiDB-lite"/>
    </source>
</evidence>
<organism evidence="5 6">
    <name type="scientific">Teratosphaeria destructans</name>
    <dbReference type="NCBI Taxonomy" id="418781"/>
    <lineage>
        <taxon>Eukaryota</taxon>
        <taxon>Fungi</taxon>
        <taxon>Dikarya</taxon>
        <taxon>Ascomycota</taxon>
        <taxon>Pezizomycotina</taxon>
        <taxon>Dothideomycetes</taxon>
        <taxon>Dothideomycetidae</taxon>
        <taxon>Mycosphaerellales</taxon>
        <taxon>Teratosphaeriaceae</taxon>
        <taxon>Teratosphaeria</taxon>
    </lineage>
</organism>
<dbReference type="GO" id="GO:0016020">
    <property type="term" value="C:membrane"/>
    <property type="evidence" value="ECO:0007669"/>
    <property type="project" value="InterPro"/>
</dbReference>
<dbReference type="InterPro" id="IPR029636">
    <property type="entry name" value="Csf1"/>
</dbReference>
<feature type="compositionally biased region" description="Polar residues" evidence="1">
    <location>
        <begin position="386"/>
        <end position="396"/>
    </location>
</feature>
<feature type="compositionally biased region" description="Pro residues" evidence="1">
    <location>
        <begin position="1200"/>
        <end position="1209"/>
    </location>
</feature>
<dbReference type="Pfam" id="PF25038">
    <property type="entry name" value="Csf1_C"/>
    <property type="match status" value="1"/>
</dbReference>
<feature type="domain" description="Csf1 C-terminal region" evidence="4">
    <location>
        <begin position="2602"/>
        <end position="3264"/>
    </location>
</feature>
<feature type="compositionally biased region" description="Low complexity" evidence="1">
    <location>
        <begin position="1238"/>
        <end position="1250"/>
    </location>
</feature>
<comment type="caution">
    <text evidence="5">The sequence shown here is derived from an EMBL/GenBank/DDBJ whole genome shotgun (WGS) entry which is preliminary data.</text>
</comment>
<protein>
    <submittedName>
        <fullName evidence="5">Fermentation associated protein</fullName>
    </submittedName>
</protein>
<dbReference type="EMBL" id="RIBY02002034">
    <property type="protein sequence ID" value="KAH9826100.1"/>
    <property type="molecule type" value="Genomic_DNA"/>
</dbReference>
<dbReference type="OrthoDB" id="10051416at2759"/>
<feature type="region of interest" description="Disordered" evidence="1">
    <location>
        <begin position="557"/>
        <end position="606"/>
    </location>
</feature>
<feature type="compositionally biased region" description="Basic residues" evidence="1">
    <location>
        <begin position="586"/>
        <end position="601"/>
    </location>
</feature>
<feature type="compositionally biased region" description="Low complexity" evidence="1">
    <location>
        <begin position="1210"/>
        <end position="1219"/>
    </location>
</feature>
<accession>A0A9W7SP00</accession>
<evidence type="ECO:0000313" key="5">
    <source>
        <dbReference type="EMBL" id="KAH9826100.1"/>
    </source>
</evidence>
<evidence type="ECO:0000259" key="3">
    <source>
        <dbReference type="Pfam" id="PF21678"/>
    </source>
</evidence>
<reference evidence="5 6" key="1">
    <citation type="journal article" date="2018" name="IMA Fungus">
        <title>IMA Genome-F 10: Nine draft genome sequences of Claviceps purpurea s.lat., including C. arundinis, C. humidiphila, and C. cf. spartinae, pseudomolecules for the pitch canker pathogen Fusarium circinatum, draft genome of Davidsoniella eucalypti, Grosmannia galeiformis, Quambalaria eucalypti, and Teratosphaeria destructans.</title>
        <authorList>
            <person name="Wingfield B.D."/>
            <person name="Liu M."/>
            <person name="Nguyen H.D."/>
            <person name="Lane F.A."/>
            <person name="Morgan S.W."/>
            <person name="De Vos L."/>
            <person name="Wilken P.M."/>
            <person name="Duong T.A."/>
            <person name="Aylward J."/>
            <person name="Coetzee M.P."/>
            <person name="Dadej K."/>
            <person name="De Beer Z.W."/>
            <person name="Findlay W."/>
            <person name="Havenga M."/>
            <person name="Kolarik M."/>
            <person name="Menzies J.G."/>
            <person name="Naidoo K."/>
            <person name="Pochopski O."/>
            <person name="Shoukouhi P."/>
            <person name="Santana Q.C."/>
            <person name="Seifert K.A."/>
            <person name="Soal N."/>
            <person name="Steenkamp E.T."/>
            <person name="Tatham C.T."/>
            <person name="van der Nest M.A."/>
            <person name="Wingfield M.J."/>
        </authorList>
    </citation>
    <scope>NUCLEOTIDE SEQUENCE [LARGE SCALE GENOMIC DNA]</scope>
    <source>
        <strain evidence="5">CMW44962</strain>
    </source>
</reference>
<dbReference type="Pfam" id="PF21678">
    <property type="entry name" value="Csf1_N"/>
    <property type="match status" value="2"/>
</dbReference>
<feature type="domain" description="Csf1 N-terminal" evidence="3">
    <location>
        <begin position="155"/>
        <end position="566"/>
    </location>
</feature>
<dbReference type="GO" id="GO:0006113">
    <property type="term" value="P:fermentation"/>
    <property type="evidence" value="ECO:0007669"/>
    <property type="project" value="InterPro"/>
</dbReference>
<feature type="compositionally biased region" description="Polar residues" evidence="1">
    <location>
        <begin position="1262"/>
        <end position="1283"/>
    </location>
</feature>
<feature type="compositionally biased region" description="Basic and acidic residues" evidence="1">
    <location>
        <begin position="557"/>
        <end position="568"/>
    </location>
</feature>
<dbReference type="PANTHER" id="PTHR32085">
    <property type="entry name" value="PROTEIN CSF1"/>
    <property type="match status" value="1"/>
</dbReference>
<evidence type="ECO:0000259" key="4">
    <source>
        <dbReference type="Pfam" id="PF25038"/>
    </source>
</evidence>
<dbReference type="InterPro" id="IPR056779">
    <property type="entry name" value="Csf1_C"/>
</dbReference>
<feature type="compositionally biased region" description="Basic and acidic residues" evidence="1">
    <location>
        <begin position="2568"/>
        <end position="2584"/>
    </location>
</feature>
<feature type="compositionally biased region" description="Low complexity" evidence="1">
    <location>
        <begin position="3153"/>
        <end position="3163"/>
    </location>
</feature>
<feature type="region of interest" description="Disordered" evidence="1">
    <location>
        <begin position="2561"/>
        <end position="2588"/>
    </location>
</feature>
<feature type="compositionally biased region" description="Basic and acidic residues" evidence="1">
    <location>
        <begin position="397"/>
        <end position="407"/>
    </location>
</feature>
<dbReference type="PANTHER" id="PTHR32085:SF3">
    <property type="entry name" value="PROTEIN CSF1"/>
    <property type="match status" value="1"/>
</dbReference>
<keyword evidence="2" id="KW-0472">Membrane</keyword>
<feature type="region of interest" description="Disordered" evidence="1">
    <location>
        <begin position="115"/>
        <end position="166"/>
    </location>
</feature>
<feature type="transmembrane region" description="Helical" evidence="2">
    <location>
        <begin position="16"/>
        <end position="37"/>
    </location>
</feature>
<keyword evidence="6" id="KW-1185">Reference proteome</keyword>
<evidence type="ECO:0000256" key="2">
    <source>
        <dbReference type="SAM" id="Phobius"/>
    </source>
</evidence>
<keyword evidence="2" id="KW-1133">Transmembrane helix</keyword>